<proteinExistence type="predicted"/>
<accession>A0A538U998</accession>
<dbReference type="AlphaFoldDB" id="A0A538U998"/>
<name>A0A538U998_UNCEI</name>
<dbReference type="Gene3D" id="1.25.40.10">
    <property type="entry name" value="Tetratricopeptide repeat domain"/>
    <property type="match status" value="1"/>
</dbReference>
<dbReference type="Proteomes" id="UP000319836">
    <property type="component" value="Unassembled WGS sequence"/>
</dbReference>
<dbReference type="Gene3D" id="3.30.230.10">
    <property type="match status" value="1"/>
</dbReference>
<dbReference type="InterPro" id="IPR008269">
    <property type="entry name" value="Lon_proteolytic"/>
</dbReference>
<sequence length="649" mass="72167">MSASIPTPSPMLDPAQRLRRAVVLTELGMLREAELDVASVLERSPEDLDALSLYAKLKHMRGELSLAVACVAQIHARNPAPGEVARMHLETMLLLAQNPERGAGEFLAVGQFELVQKPTAYLALEAAFQHYVARRPQEARAACVQVAQRYRGSDPAVYRLAVLAEAWICEMIGDLPTASETLERLGRERGYETDLNRLTALASLYERMGSREKLEAAVNIWRFLERSIGAGPVLGRLAVLHRRLEQPEGAEEYERRDVAAFRARMHRPSFADVVEVASRDHLPLARLRALQLRREDARPATRRAAAVARALDGDWAAARAGFAAEGETLDRQYLAEIEDLEHGPERALPLYVDALRLDPDDRWNADRVLEIEETSHSRRVAELFADARLASRVLAVLEAAVQTHPANPRPWWRLATFYGLRHGGREERERFLERARSAEDAARSRVRVIGRALSAAAYRFAGQTEGLIHEVWAGREMVPWGRGGALLKEDILGSMTSEMKENVRNTFFAVREFARAKFPHATRDLADYNYSFKVTKEDEPSGGTSAGLPAALAFLSVFVQKPLAQDVAMTGVVVADSHEVLTVRSVGDLIFKVEAACHRNLRAIVVPRGDRAQLEQSSRVPRPVVEETVRYVSTLDEAIPEVFAEGALG</sequence>
<dbReference type="GO" id="GO:0004252">
    <property type="term" value="F:serine-type endopeptidase activity"/>
    <property type="evidence" value="ECO:0007669"/>
    <property type="project" value="InterPro"/>
</dbReference>
<dbReference type="InterPro" id="IPR020568">
    <property type="entry name" value="Ribosomal_Su5_D2-typ_SF"/>
</dbReference>
<feature type="domain" description="Lon proteolytic" evidence="1">
    <location>
        <begin position="491"/>
        <end position="641"/>
    </location>
</feature>
<evidence type="ECO:0000313" key="2">
    <source>
        <dbReference type="EMBL" id="TMQ72430.1"/>
    </source>
</evidence>
<dbReference type="SUPFAM" id="SSF48452">
    <property type="entry name" value="TPR-like"/>
    <property type="match status" value="1"/>
</dbReference>
<comment type="caution">
    <text evidence="2">The sequence shown here is derived from an EMBL/GenBank/DDBJ whole genome shotgun (WGS) entry which is preliminary data.</text>
</comment>
<reference evidence="2 3" key="1">
    <citation type="journal article" date="2019" name="Nat. Microbiol.">
        <title>Mediterranean grassland soil C-N compound turnover is dependent on rainfall and depth, and is mediated by genomically divergent microorganisms.</title>
        <authorList>
            <person name="Diamond S."/>
            <person name="Andeer P.F."/>
            <person name="Li Z."/>
            <person name="Crits-Christoph A."/>
            <person name="Burstein D."/>
            <person name="Anantharaman K."/>
            <person name="Lane K.R."/>
            <person name="Thomas B.C."/>
            <person name="Pan C."/>
            <person name="Northen T.R."/>
            <person name="Banfield J.F."/>
        </authorList>
    </citation>
    <scope>NUCLEOTIDE SEQUENCE [LARGE SCALE GENOMIC DNA]</scope>
    <source>
        <strain evidence="2">WS_10</strain>
    </source>
</reference>
<organism evidence="2 3">
    <name type="scientific">Eiseniibacteriota bacterium</name>
    <dbReference type="NCBI Taxonomy" id="2212470"/>
    <lineage>
        <taxon>Bacteria</taxon>
        <taxon>Candidatus Eiseniibacteriota</taxon>
    </lineage>
</organism>
<dbReference type="SUPFAM" id="SSF54211">
    <property type="entry name" value="Ribosomal protein S5 domain 2-like"/>
    <property type="match status" value="1"/>
</dbReference>
<evidence type="ECO:0000259" key="1">
    <source>
        <dbReference type="Pfam" id="PF05362"/>
    </source>
</evidence>
<protein>
    <recommendedName>
        <fullName evidence="1">Lon proteolytic domain-containing protein</fullName>
    </recommendedName>
</protein>
<dbReference type="GO" id="GO:0006508">
    <property type="term" value="P:proteolysis"/>
    <property type="evidence" value="ECO:0007669"/>
    <property type="project" value="InterPro"/>
</dbReference>
<dbReference type="InterPro" id="IPR014721">
    <property type="entry name" value="Ribsml_uS5_D2-typ_fold_subgr"/>
</dbReference>
<evidence type="ECO:0000313" key="3">
    <source>
        <dbReference type="Proteomes" id="UP000319836"/>
    </source>
</evidence>
<dbReference type="Pfam" id="PF05362">
    <property type="entry name" value="Lon_C"/>
    <property type="match status" value="1"/>
</dbReference>
<dbReference type="InterPro" id="IPR011990">
    <property type="entry name" value="TPR-like_helical_dom_sf"/>
</dbReference>
<dbReference type="GO" id="GO:0004176">
    <property type="term" value="F:ATP-dependent peptidase activity"/>
    <property type="evidence" value="ECO:0007669"/>
    <property type="project" value="InterPro"/>
</dbReference>
<dbReference type="EMBL" id="VBPA01000060">
    <property type="protein sequence ID" value="TMQ72430.1"/>
    <property type="molecule type" value="Genomic_DNA"/>
</dbReference>
<gene>
    <name evidence="2" type="ORF">E6K80_02810</name>
</gene>